<dbReference type="EnsemblProtists" id="PYU1_T003194">
    <property type="protein sequence ID" value="PYU1_T003194"/>
    <property type="gene ID" value="PYU1_G003187"/>
</dbReference>
<protein>
    <submittedName>
        <fullName evidence="2">Uncharacterized protein</fullName>
    </submittedName>
</protein>
<dbReference type="EMBL" id="GL376603">
    <property type="status" value="NOT_ANNOTATED_CDS"/>
    <property type="molecule type" value="Genomic_DNA"/>
</dbReference>
<dbReference type="HOGENOM" id="CLU_467354_0_0_1"/>
<accession>K3WE03</accession>
<evidence type="ECO:0000313" key="2">
    <source>
        <dbReference type="EnsemblProtists" id="PYU1_T003194"/>
    </source>
</evidence>
<organism evidence="2 3">
    <name type="scientific">Globisporangium ultimum (strain ATCC 200006 / CBS 805.95 / DAOM BR144)</name>
    <name type="common">Pythium ultimum</name>
    <dbReference type="NCBI Taxonomy" id="431595"/>
    <lineage>
        <taxon>Eukaryota</taxon>
        <taxon>Sar</taxon>
        <taxon>Stramenopiles</taxon>
        <taxon>Oomycota</taxon>
        <taxon>Peronosporomycetes</taxon>
        <taxon>Pythiales</taxon>
        <taxon>Pythiaceae</taxon>
        <taxon>Globisporangium</taxon>
    </lineage>
</organism>
<dbReference type="AlphaFoldDB" id="K3WE03"/>
<feature type="region of interest" description="Disordered" evidence="1">
    <location>
        <begin position="284"/>
        <end position="312"/>
    </location>
</feature>
<feature type="region of interest" description="Disordered" evidence="1">
    <location>
        <begin position="551"/>
        <end position="584"/>
    </location>
</feature>
<evidence type="ECO:0000256" key="1">
    <source>
        <dbReference type="SAM" id="MobiDB-lite"/>
    </source>
</evidence>
<dbReference type="Proteomes" id="UP000019132">
    <property type="component" value="Unassembled WGS sequence"/>
</dbReference>
<reference evidence="3" key="1">
    <citation type="journal article" date="2010" name="Genome Biol.">
        <title>Genome sequence of the necrotrophic plant pathogen Pythium ultimum reveals original pathogenicity mechanisms and effector repertoire.</title>
        <authorList>
            <person name="Levesque C.A."/>
            <person name="Brouwer H."/>
            <person name="Cano L."/>
            <person name="Hamilton J.P."/>
            <person name="Holt C."/>
            <person name="Huitema E."/>
            <person name="Raffaele S."/>
            <person name="Robideau G.P."/>
            <person name="Thines M."/>
            <person name="Win J."/>
            <person name="Zerillo M.M."/>
            <person name="Beakes G.W."/>
            <person name="Boore J.L."/>
            <person name="Busam D."/>
            <person name="Dumas B."/>
            <person name="Ferriera S."/>
            <person name="Fuerstenberg S.I."/>
            <person name="Gachon C.M."/>
            <person name="Gaulin E."/>
            <person name="Govers F."/>
            <person name="Grenville-Briggs L."/>
            <person name="Horner N."/>
            <person name="Hostetler J."/>
            <person name="Jiang R.H."/>
            <person name="Johnson J."/>
            <person name="Krajaejun T."/>
            <person name="Lin H."/>
            <person name="Meijer H.J."/>
            <person name="Moore B."/>
            <person name="Morris P."/>
            <person name="Phuntmart V."/>
            <person name="Puiu D."/>
            <person name="Shetty J."/>
            <person name="Stajich J.E."/>
            <person name="Tripathy S."/>
            <person name="Wawra S."/>
            <person name="van West P."/>
            <person name="Whitty B.R."/>
            <person name="Coutinho P.M."/>
            <person name="Henrissat B."/>
            <person name="Martin F."/>
            <person name="Thomas P.D."/>
            <person name="Tyler B.M."/>
            <person name="De Vries R.P."/>
            <person name="Kamoun S."/>
            <person name="Yandell M."/>
            <person name="Tisserat N."/>
            <person name="Buell C.R."/>
        </authorList>
    </citation>
    <scope>NUCLEOTIDE SEQUENCE</scope>
    <source>
        <strain evidence="3">DAOM:BR144</strain>
    </source>
</reference>
<dbReference type="eggNOG" id="ENOG502RRYJ">
    <property type="taxonomic scope" value="Eukaryota"/>
</dbReference>
<reference evidence="3" key="2">
    <citation type="submission" date="2010-04" db="EMBL/GenBank/DDBJ databases">
        <authorList>
            <person name="Buell R."/>
            <person name="Hamilton J."/>
            <person name="Hostetler J."/>
        </authorList>
    </citation>
    <scope>NUCLEOTIDE SEQUENCE [LARGE SCALE GENOMIC DNA]</scope>
    <source>
        <strain evidence="3">DAOM:BR144</strain>
    </source>
</reference>
<dbReference type="InParanoid" id="K3WE03"/>
<dbReference type="VEuPathDB" id="FungiDB:PYU1_G003187"/>
<sequence>MAAAMEHKSAQFLEQFSVTLFAQWQQTEEKERFWLNASFLHDLLEEAVAKLPKISLKGHLARELSHGAGVLKNLLEKQYVAYQKSNAVKKQKKYAYEYELLSEQDVERAVVTTTDADKRRALAAILALDEYDEITTKDAGVSVEQVEEYVQQLQRISARRYESSAERSRKRGFYVQRITQCAQQLLAKWSADNNGNWNCTPSAANSKELQQLRAALQRLVSSDAASETSNGSSGLLPSPWTSFYRPSESSQFQKIDYEAEIAKIYGVLLTLAVYFPIVLEDDDEAQGTSDESSDDDDGNETSAAQQTSTSRKVLDFAEQAKQTVRHVVFATKKRDDALWLISVLTFVHNLPKPKTYRDEDDDDELALDAEDQRALQDCLSDVYSRAFANPDVWENNSRGGQEADKNADWLLFEAILCIRHAAHFMRVERRQSIPAVTTAMVKLVSIPLSPSFWKWSEHVKKTHFSQSPVVREAMKKLAKSKTTKTASALLSASEITDDELKVVAENYGAYLRTNPDDKYIAPARVQSTGVEGEEPEEAAAVEGTGSLFFVDSAGGKKTDNTATGKRKQSNGGAKSRAAKQKKVA</sequence>
<reference evidence="2" key="3">
    <citation type="submission" date="2015-02" db="UniProtKB">
        <authorList>
            <consortium name="EnsemblProtists"/>
        </authorList>
    </citation>
    <scope>IDENTIFICATION</scope>
    <source>
        <strain evidence="2">DAOM BR144</strain>
    </source>
</reference>
<name>K3WE03_GLOUD</name>
<dbReference type="OMA" id="PAREQFW"/>
<feature type="compositionally biased region" description="Acidic residues" evidence="1">
    <location>
        <begin position="284"/>
        <end position="299"/>
    </location>
</feature>
<evidence type="ECO:0000313" key="3">
    <source>
        <dbReference type="Proteomes" id="UP000019132"/>
    </source>
</evidence>
<keyword evidence="3" id="KW-1185">Reference proteome</keyword>
<proteinExistence type="predicted"/>